<comment type="caution">
    <text evidence="2">The sequence shown here is derived from an EMBL/GenBank/DDBJ whole genome shotgun (WGS) entry which is preliminary data.</text>
</comment>
<evidence type="ECO:0000313" key="2">
    <source>
        <dbReference type="EMBL" id="GAA2952027.1"/>
    </source>
</evidence>
<feature type="region of interest" description="Disordered" evidence="1">
    <location>
        <begin position="1"/>
        <end position="29"/>
    </location>
</feature>
<keyword evidence="3" id="KW-1185">Reference proteome</keyword>
<proteinExistence type="predicted"/>
<organism evidence="2 3">
    <name type="scientific">Streptomyces erythrogriseus</name>
    <dbReference type="NCBI Taxonomy" id="284027"/>
    <lineage>
        <taxon>Bacteria</taxon>
        <taxon>Bacillati</taxon>
        <taxon>Actinomycetota</taxon>
        <taxon>Actinomycetes</taxon>
        <taxon>Kitasatosporales</taxon>
        <taxon>Streptomycetaceae</taxon>
        <taxon>Streptomyces</taxon>
        <taxon>Streptomyces griseoincarnatus group</taxon>
    </lineage>
</organism>
<sequence>MAGPGQPQRLHAPAHAHVEHPQPLPHREARDYLLLELAGHQLLTDDVTQTAGPAQRTRRRRTVRERGGGQGRSPRFTWGLGSRSRRIWRVRISA</sequence>
<accession>A0ABP6JW86</accession>
<feature type="region of interest" description="Disordered" evidence="1">
    <location>
        <begin position="44"/>
        <end position="78"/>
    </location>
</feature>
<dbReference type="Proteomes" id="UP001501423">
    <property type="component" value="Unassembled WGS sequence"/>
</dbReference>
<evidence type="ECO:0000256" key="1">
    <source>
        <dbReference type="SAM" id="MobiDB-lite"/>
    </source>
</evidence>
<reference evidence="3" key="1">
    <citation type="journal article" date="2019" name="Int. J. Syst. Evol. Microbiol.">
        <title>The Global Catalogue of Microorganisms (GCM) 10K type strain sequencing project: providing services to taxonomists for standard genome sequencing and annotation.</title>
        <authorList>
            <consortium name="The Broad Institute Genomics Platform"/>
            <consortium name="The Broad Institute Genome Sequencing Center for Infectious Disease"/>
            <person name="Wu L."/>
            <person name="Ma J."/>
        </authorList>
    </citation>
    <scope>NUCLEOTIDE SEQUENCE [LARGE SCALE GENOMIC DNA]</scope>
    <source>
        <strain evidence="3">JCM 9650</strain>
    </source>
</reference>
<gene>
    <name evidence="2" type="ORF">GCM10010478_60750</name>
</gene>
<evidence type="ECO:0000313" key="3">
    <source>
        <dbReference type="Proteomes" id="UP001501423"/>
    </source>
</evidence>
<dbReference type="EMBL" id="BAAAVA010000119">
    <property type="protein sequence ID" value="GAA2952027.1"/>
    <property type="molecule type" value="Genomic_DNA"/>
</dbReference>
<name>A0ABP6JW86_9ACTN</name>
<protein>
    <submittedName>
        <fullName evidence="2">Uncharacterized protein</fullName>
    </submittedName>
</protein>
<feature type="compositionally biased region" description="Basic and acidic residues" evidence="1">
    <location>
        <begin position="16"/>
        <end position="29"/>
    </location>
</feature>